<dbReference type="PANTHER" id="PTHR43133">
    <property type="entry name" value="RNA POLYMERASE ECF-TYPE SIGMA FACTO"/>
    <property type="match status" value="1"/>
</dbReference>
<reference evidence="7 8" key="1">
    <citation type="submission" date="2017-10" db="EMBL/GenBank/DDBJ databases">
        <title>Sedimentibacterium mangrovi gen. nov., sp. nov., a novel member of family Phyllobacteriacea isolated from mangrove sediment.</title>
        <authorList>
            <person name="Liao H."/>
            <person name="Tian Y."/>
        </authorList>
    </citation>
    <scope>NUCLEOTIDE SEQUENCE [LARGE SCALE GENOMIC DNA]</scope>
    <source>
        <strain evidence="7 8">X9-2-2</strain>
    </source>
</reference>
<sequence length="185" mass="21093">MSNAEEFARLAGRVANGRDKAAFARLFSHFAPRINAYLQKLGLPASQAEEMTQDVMAVLWHKADLFDPAKSSLSTWLFRIARNRRIDAIRRDRSHLLDPEDPMLQPEAPEQADEQLDAAERDERVRRALTVLPAEQAKLIEMAFFLGMTHTQISEQENLPMGTVKSRIRLAFNRLRKALEEEGPL</sequence>
<dbReference type="GO" id="GO:0003677">
    <property type="term" value="F:DNA binding"/>
    <property type="evidence" value="ECO:0007669"/>
    <property type="project" value="InterPro"/>
</dbReference>
<evidence type="ECO:0000256" key="1">
    <source>
        <dbReference type="ARBA" id="ARBA00010641"/>
    </source>
</evidence>
<evidence type="ECO:0000256" key="3">
    <source>
        <dbReference type="ARBA" id="ARBA00023082"/>
    </source>
</evidence>
<keyword evidence="2" id="KW-0805">Transcription regulation</keyword>
<keyword evidence="3" id="KW-0731">Sigma factor</keyword>
<name>A0A2G1QSQ8_9HYPH</name>
<dbReference type="PANTHER" id="PTHR43133:SF62">
    <property type="entry name" value="RNA POLYMERASE SIGMA FACTOR SIGZ"/>
    <property type="match status" value="1"/>
</dbReference>
<evidence type="ECO:0000259" key="6">
    <source>
        <dbReference type="Pfam" id="PF08281"/>
    </source>
</evidence>
<dbReference type="Pfam" id="PF04542">
    <property type="entry name" value="Sigma70_r2"/>
    <property type="match status" value="1"/>
</dbReference>
<dbReference type="InterPro" id="IPR013324">
    <property type="entry name" value="RNA_pol_sigma_r3/r4-like"/>
</dbReference>
<dbReference type="InterPro" id="IPR036388">
    <property type="entry name" value="WH-like_DNA-bd_sf"/>
</dbReference>
<evidence type="ECO:0000313" key="8">
    <source>
        <dbReference type="Proteomes" id="UP000221168"/>
    </source>
</evidence>
<evidence type="ECO:0000256" key="2">
    <source>
        <dbReference type="ARBA" id="ARBA00023015"/>
    </source>
</evidence>
<dbReference type="CDD" id="cd06171">
    <property type="entry name" value="Sigma70_r4"/>
    <property type="match status" value="1"/>
</dbReference>
<keyword evidence="8" id="KW-1185">Reference proteome</keyword>
<dbReference type="AlphaFoldDB" id="A0A2G1QSQ8"/>
<dbReference type="OrthoDB" id="9784272at2"/>
<dbReference type="InterPro" id="IPR007627">
    <property type="entry name" value="RNA_pol_sigma70_r2"/>
</dbReference>
<accession>A0A2G1QSQ8</accession>
<dbReference type="Gene3D" id="1.10.10.10">
    <property type="entry name" value="Winged helix-like DNA-binding domain superfamily/Winged helix DNA-binding domain"/>
    <property type="match status" value="1"/>
</dbReference>
<dbReference type="InterPro" id="IPR013249">
    <property type="entry name" value="RNA_pol_sigma70_r4_t2"/>
</dbReference>
<dbReference type="GO" id="GO:0006352">
    <property type="term" value="P:DNA-templated transcription initiation"/>
    <property type="evidence" value="ECO:0007669"/>
    <property type="project" value="InterPro"/>
</dbReference>
<dbReference type="Pfam" id="PF08281">
    <property type="entry name" value="Sigma70_r4_2"/>
    <property type="match status" value="1"/>
</dbReference>
<dbReference type="Gene3D" id="1.10.1740.10">
    <property type="match status" value="1"/>
</dbReference>
<proteinExistence type="inferred from homology"/>
<dbReference type="NCBIfam" id="TIGR02937">
    <property type="entry name" value="sigma70-ECF"/>
    <property type="match status" value="1"/>
</dbReference>
<evidence type="ECO:0000259" key="5">
    <source>
        <dbReference type="Pfam" id="PF04542"/>
    </source>
</evidence>
<comment type="caution">
    <text evidence="7">The sequence shown here is derived from an EMBL/GenBank/DDBJ whole genome shotgun (WGS) entry which is preliminary data.</text>
</comment>
<dbReference type="RefSeq" id="WP_099302774.1">
    <property type="nucleotide sequence ID" value="NZ_PDVP01000001.1"/>
</dbReference>
<feature type="domain" description="RNA polymerase sigma-70 region 2" evidence="5">
    <location>
        <begin position="26"/>
        <end position="93"/>
    </location>
</feature>
<dbReference type="Proteomes" id="UP000221168">
    <property type="component" value="Unassembled WGS sequence"/>
</dbReference>
<evidence type="ECO:0000313" key="7">
    <source>
        <dbReference type="EMBL" id="PHP68576.1"/>
    </source>
</evidence>
<evidence type="ECO:0000256" key="4">
    <source>
        <dbReference type="ARBA" id="ARBA00023163"/>
    </source>
</evidence>
<protein>
    <submittedName>
        <fullName evidence="7">RNA polymerase subunit sigma</fullName>
    </submittedName>
</protein>
<dbReference type="GO" id="GO:0016987">
    <property type="term" value="F:sigma factor activity"/>
    <property type="evidence" value="ECO:0007669"/>
    <property type="project" value="UniProtKB-KW"/>
</dbReference>
<gene>
    <name evidence="7" type="ORF">CSC94_00775</name>
</gene>
<feature type="domain" description="RNA polymerase sigma factor 70 region 4 type 2" evidence="6">
    <location>
        <begin position="123"/>
        <end position="175"/>
    </location>
</feature>
<comment type="similarity">
    <text evidence="1">Belongs to the sigma-70 factor family. ECF subfamily.</text>
</comment>
<dbReference type="InterPro" id="IPR013325">
    <property type="entry name" value="RNA_pol_sigma_r2"/>
</dbReference>
<organism evidence="7 8">
    <name type="scientific">Zhengella mangrovi</name>
    <dbReference type="NCBI Taxonomy" id="1982044"/>
    <lineage>
        <taxon>Bacteria</taxon>
        <taxon>Pseudomonadati</taxon>
        <taxon>Pseudomonadota</taxon>
        <taxon>Alphaproteobacteria</taxon>
        <taxon>Hyphomicrobiales</taxon>
        <taxon>Notoacmeibacteraceae</taxon>
        <taxon>Zhengella</taxon>
    </lineage>
</organism>
<dbReference type="EMBL" id="PDVP01000001">
    <property type="protein sequence ID" value="PHP68576.1"/>
    <property type="molecule type" value="Genomic_DNA"/>
</dbReference>
<dbReference type="InterPro" id="IPR039425">
    <property type="entry name" value="RNA_pol_sigma-70-like"/>
</dbReference>
<keyword evidence="4" id="KW-0804">Transcription</keyword>
<dbReference type="SUPFAM" id="SSF88946">
    <property type="entry name" value="Sigma2 domain of RNA polymerase sigma factors"/>
    <property type="match status" value="1"/>
</dbReference>
<dbReference type="SUPFAM" id="SSF88659">
    <property type="entry name" value="Sigma3 and sigma4 domains of RNA polymerase sigma factors"/>
    <property type="match status" value="1"/>
</dbReference>
<dbReference type="InterPro" id="IPR014284">
    <property type="entry name" value="RNA_pol_sigma-70_dom"/>
</dbReference>